<dbReference type="CDD" id="cd01833">
    <property type="entry name" value="XynB_like"/>
    <property type="match status" value="1"/>
</dbReference>
<evidence type="ECO:0000313" key="2">
    <source>
        <dbReference type="EMBL" id="CEJ85741.1"/>
    </source>
</evidence>
<reference evidence="2 3" key="1">
    <citation type="journal article" date="2015" name="Genome Announc.">
        <title>Draft Genome Sequence and Gene Annotation of the Entomopathogenic Fungus Verticillium hemipterigenum.</title>
        <authorList>
            <person name="Horn F."/>
            <person name="Habel A."/>
            <person name="Scharf D.H."/>
            <person name="Dworschak J."/>
            <person name="Brakhage A.A."/>
            <person name="Guthke R."/>
            <person name="Hertweck C."/>
            <person name="Linde J."/>
        </authorList>
    </citation>
    <scope>NUCLEOTIDE SEQUENCE [LARGE SCALE GENOMIC DNA]</scope>
</reference>
<sequence>MAPFIQSLSQLAVVGLALMTNVQARPSTTGTDQASAKVPLRLMPLGASITFGFRSTDGNGYRQDLRDMLIDDGFEVDMVGSHKGGNMTDPDNEGWSGFRVDQVKGKAVKSVPKLQPSLFTINAGTNDCAQNHKLDTVGDRMDDLLEYLWDTSDDSTIILSTLIINLNTTIEARVKKVNSQYTALAKKKAAEGKKIILAEMHGDDGPQPDEMADNTHPNDIGYNKMAKIWYRAIKGAESKGFLTKPNPMGN</sequence>
<name>A0A0A1TC82_9HYPO</name>
<dbReference type="Gene3D" id="3.40.50.1110">
    <property type="entry name" value="SGNH hydrolase"/>
    <property type="match status" value="1"/>
</dbReference>
<dbReference type="Pfam" id="PF00657">
    <property type="entry name" value="Lipase_GDSL"/>
    <property type="match status" value="1"/>
</dbReference>
<dbReference type="InterPro" id="IPR051532">
    <property type="entry name" value="Ester_Hydrolysis_Enzymes"/>
</dbReference>
<feature type="signal peptide" evidence="1">
    <location>
        <begin position="1"/>
        <end position="24"/>
    </location>
</feature>
<feature type="chain" id="PRO_5001990093" evidence="1">
    <location>
        <begin position="25"/>
        <end position="250"/>
    </location>
</feature>
<dbReference type="GO" id="GO:0004622">
    <property type="term" value="F:phosphatidylcholine lysophospholipase activity"/>
    <property type="evidence" value="ECO:0007669"/>
    <property type="project" value="TreeGrafter"/>
</dbReference>
<dbReference type="AlphaFoldDB" id="A0A0A1TC82"/>
<dbReference type="PANTHER" id="PTHR30383">
    <property type="entry name" value="THIOESTERASE 1/PROTEASE 1/LYSOPHOSPHOLIPASE L1"/>
    <property type="match status" value="1"/>
</dbReference>
<evidence type="ECO:0000313" key="3">
    <source>
        <dbReference type="Proteomes" id="UP000039046"/>
    </source>
</evidence>
<dbReference type="OrthoDB" id="6123at2759"/>
<dbReference type="SUPFAM" id="SSF52266">
    <property type="entry name" value="SGNH hydrolase"/>
    <property type="match status" value="1"/>
</dbReference>
<keyword evidence="3" id="KW-1185">Reference proteome</keyword>
<accession>A0A0A1TC82</accession>
<gene>
    <name evidence="2" type="ORF">VHEMI03892</name>
</gene>
<dbReference type="PANTHER" id="PTHR30383:SF31">
    <property type="entry name" value="SGNH HYDROLASE-TYPE ESTERASE DOMAIN-CONTAINING PROTEIN-RELATED"/>
    <property type="match status" value="1"/>
</dbReference>
<organism evidence="2 3">
    <name type="scientific">[Torrubiella] hemipterigena</name>
    <dbReference type="NCBI Taxonomy" id="1531966"/>
    <lineage>
        <taxon>Eukaryota</taxon>
        <taxon>Fungi</taxon>
        <taxon>Dikarya</taxon>
        <taxon>Ascomycota</taxon>
        <taxon>Pezizomycotina</taxon>
        <taxon>Sordariomycetes</taxon>
        <taxon>Hypocreomycetidae</taxon>
        <taxon>Hypocreales</taxon>
        <taxon>Clavicipitaceae</taxon>
        <taxon>Clavicipitaceae incertae sedis</taxon>
        <taxon>'Torrubiella' clade</taxon>
    </lineage>
</organism>
<protein>
    <submittedName>
        <fullName evidence="2">Uncharacterized protein</fullName>
    </submittedName>
</protein>
<keyword evidence="1" id="KW-0732">Signal</keyword>
<evidence type="ECO:0000256" key="1">
    <source>
        <dbReference type="SAM" id="SignalP"/>
    </source>
</evidence>
<dbReference type="Proteomes" id="UP000039046">
    <property type="component" value="Unassembled WGS sequence"/>
</dbReference>
<dbReference type="HOGENOM" id="CLU_044083_1_2_1"/>
<proteinExistence type="predicted"/>
<dbReference type="EMBL" id="CDHN01000002">
    <property type="protein sequence ID" value="CEJ85741.1"/>
    <property type="molecule type" value="Genomic_DNA"/>
</dbReference>
<dbReference type="InterPro" id="IPR036514">
    <property type="entry name" value="SGNH_hydro_sf"/>
</dbReference>
<dbReference type="InterPro" id="IPR001087">
    <property type="entry name" value="GDSL"/>
</dbReference>